<dbReference type="Proteomes" id="UP000007266">
    <property type="component" value="Linkage group 6"/>
</dbReference>
<dbReference type="InterPro" id="IPR002110">
    <property type="entry name" value="Ankyrin_rpt"/>
</dbReference>
<proteinExistence type="predicted"/>
<reference evidence="2 3" key="1">
    <citation type="journal article" date="2008" name="Nature">
        <title>The genome of the model beetle and pest Tribolium castaneum.</title>
        <authorList>
            <consortium name="Tribolium Genome Sequencing Consortium"/>
            <person name="Richards S."/>
            <person name="Gibbs R.A."/>
            <person name="Weinstock G.M."/>
            <person name="Brown S.J."/>
            <person name="Denell R."/>
            <person name="Beeman R.W."/>
            <person name="Gibbs R."/>
            <person name="Beeman R.W."/>
            <person name="Brown S.J."/>
            <person name="Bucher G."/>
            <person name="Friedrich M."/>
            <person name="Grimmelikhuijzen C.J."/>
            <person name="Klingler M."/>
            <person name="Lorenzen M."/>
            <person name="Richards S."/>
            <person name="Roth S."/>
            <person name="Schroder R."/>
            <person name="Tautz D."/>
            <person name="Zdobnov E.M."/>
            <person name="Muzny D."/>
            <person name="Gibbs R.A."/>
            <person name="Weinstock G.M."/>
            <person name="Attaway T."/>
            <person name="Bell S."/>
            <person name="Buhay C.J."/>
            <person name="Chandrabose M.N."/>
            <person name="Chavez D."/>
            <person name="Clerk-Blankenburg K.P."/>
            <person name="Cree A."/>
            <person name="Dao M."/>
            <person name="Davis C."/>
            <person name="Chacko J."/>
            <person name="Dinh H."/>
            <person name="Dugan-Rocha S."/>
            <person name="Fowler G."/>
            <person name="Garner T.T."/>
            <person name="Garnes J."/>
            <person name="Gnirke A."/>
            <person name="Hawes A."/>
            <person name="Hernandez J."/>
            <person name="Hines S."/>
            <person name="Holder M."/>
            <person name="Hume J."/>
            <person name="Jhangiani S.N."/>
            <person name="Joshi V."/>
            <person name="Khan Z.M."/>
            <person name="Jackson L."/>
            <person name="Kovar C."/>
            <person name="Kowis A."/>
            <person name="Lee S."/>
            <person name="Lewis L.R."/>
            <person name="Margolis J."/>
            <person name="Morgan M."/>
            <person name="Nazareth L.V."/>
            <person name="Nguyen N."/>
            <person name="Okwuonu G."/>
            <person name="Parker D."/>
            <person name="Richards S."/>
            <person name="Ruiz S.J."/>
            <person name="Santibanez J."/>
            <person name="Savard J."/>
            <person name="Scherer S.E."/>
            <person name="Schneider B."/>
            <person name="Sodergren E."/>
            <person name="Tautz D."/>
            <person name="Vattahil S."/>
            <person name="Villasana D."/>
            <person name="White C.S."/>
            <person name="Wright R."/>
            <person name="Park Y."/>
            <person name="Beeman R.W."/>
            <person name="Lord J."/>
            <person name="Oppert B."/>
            <person name="Lorenzen M."/>
            <person name="Brown S."/>
            <person name="Wang L."/>
            <person name="Savard J."/>
            <person name="Tautz D."/>
            <person name="Richards S."/>
            <person name="Weinstock G."/>
            <person name="Gibbs R.A."/>
            <person name="Liu Y."/>
            <person name="Worley K."/>
            <person name="Weinstock G."/>
            <person name="Elsik C.G."/>
            <person name="Reese J.T."/>
            <person name="Elhaik E."/>
            <person name="Landan G."/>
            <person name="Graur D."/>
            <person name="Arensburger P."/>
            <person name="Atkinson P."/>
            <person name="Beeman R.W."/>
            <person name="Beidler J."/>
            <person name="Brown S.J."/>
            <person name="Demuth J.P."/>
            <person name="Drury D.W."/>
            <person name="Du Y.Z."/>
            <person name="Fujiwara H."/>
            <person name="Lorenzen M."/>
            <person name="Maselli V."/>
            <person name="Osanai M."/>
            <person name="Park Y."/>
            <person name="Robertson H.M."/>
            <person name="Tu Z."/>
            <person name="Wang J.J."/>
            <person name="Wang S."/>
            <person name="Richards S."/>
            <person name="Song H."/>
            <person name="Zhang L."/>
            <person name="Sodergren E."/>
            <person name="Werner D."/>
            <person name="Stanke M."/>
            <person name="Morgenstern B."/>
            <person name="Solovyev V."/>
            <person name="Kosarev P."/>
            <person name="Brown G."/>
            <person name="Chen H.C."/>
            <person name="Ermolaeva O."/>
            <person name="Hlavina W."/>
            <person name="Kapustin Y."/>
            <person name="Kiryutin B."/>
            <person name="Kitts P."/>
            <person name="Maglott D."/>
            <person name="Pruitt K."/>
            <person name="Sapojnikov V."/>
            <person name="Souvorov A."/>
            <person name="Mackey A.J."/>
            <person name="Waterhouse R.M."/>
            <person name="Wyder S."/>
            <person name="Zdobnov E.M."/>
            <person name="Zdobnov E.M."/>
            <person name="Wyder S."/>
            <person name="Kriventseva E.V."/>
            <person name="Kadowaki T."/>
            <person name="Bork P."/>
            <person name="Aranda M."/>
            <person name="Bao R."/>
            <person name="Beermann A."/>
            <person name="Berns N."/>
            <person name="Bolognesi R."/>
            <person name="Bonneton F."/>
            <person name="Bopp D."/>
            <person name="Brown S.J."/>
            <person name="Bucher G."/>
            <person name="Butts T."/>
            <person name="Chaumot A."/>
            <person name="Denell R.E."/>
            <person name="Ferrier D.E."/>
            <person name="Friedrich M."/>
            <person name="Gordon C.M."/>
            <person name="Jindra M."/>
            <person name="Klingler M."/>
            <person name="Lan Q."/>
            <person name="Lattorff H.M."/>
            <person name="Laudet V."/>
            <person name="von Levetsow C."/>
            <person name="Liu Z."/>
            <person name="Lutz R."/>
            <person name="Lynch J.A."/>
            <person name="da Fonseca R.N."/>
            <person name="Posnien N."/>
            <person name="Reuter R."/>
            <person name="Roth S."/>
            <person name="Savard J."/>
            <person name="Schinko J.B."/>
            <person name="Schmitt C."/>
            <person name="Schoppmeier M."/>
            <person name="Schroder R."/>
            <person name="Shippy T.D."/>
            <person name="Simonnet F."/>
            <person name="Marques-Souza H."/>
            <person name="Tautz D."/>
            <person name="Tomoyasu Y."/>
            <person name="Trauner J."/>
            <person name="Van der Zee M."/>
            <person name="Vervoort M."/>
            <person name="Wittkopp N."/>
            <person name="Wimmer E.A."/>
            <person name="Yang X."/>
            <person name="Jones A.K."/>
            <person name="Sattelle D.B."/>
            <person name="Ebert P.R."/>
            <person name="Nelson D."/>
            <person name="Scott J.G."/>
            <person name="Beeman R.W."/>
            <person name="Muthukrishnan S."/>
            <person name="Kramer K.J."/>
            <person name="Arakane Y."/>
            <person name="Beeman R.W."/>
            <person name="Zhu Q."/>
            <person name="Hogenkamp D."/>
            <person name="Dixit R."/>
            <person name="Oppert B."/>
            <person name="Jiang H."/>
            <person name="Zou Z."/>
            <person name="Marshall J."/>
            <person name="Elpidina E."/>
            <person name="Vinokurov K."/>
            <person name="Oppert C."/>
            <person name="Zou Z."/>
            <person name="Evans J."/>
            <person name="Lu Z."/>
            <person name="Zhao P."/>
            <person name="Sumathipala N."/>
            <person name="Altincicek B."/>
            <person name="Vilcinskas A."/>
            <person name="Williams M."/>
            <person name="Hultmark D."/>
            <person name="Hetru C."/>
            <person name="Jiang H."/>
            <person name="Grimmelikhuijzen C.J."/>
            <person name="Hauser F."/>
            <person name="Cazzamali G."/>
            <person name="Williamson M."/>
            <person name="Park Y."/>
            <person name="Li B."/>
            <person name="Tanaka Y."/>
            <person name="Predel R."/>
            <person name="Neupert S."/>
            <person name="Schachtner J."/>
            <person name="Verleyen P."/>
            <person name="Raible F."/>
            <person name="Bork P."/>
            <person name="Friedrich M."/>
            <person name="Walden K.K."/>
            <person name="Robertson H.M."/>
            <person name="Angeli S."/>
            <person name="Foret S."/>
            <person name="Bucher G."/>
            <person name="Schuetz S."/>
            <person name="Maleszka R."/>
            <person name="Wimmer E.A."/>
            <person name="Beeman R.W."/>
            <person name="Lorenzen M."/>
            <person name="Tomoyasu Y."/>
            <person name="Miller S.C."/>
            <person name="Grossmann D."/>
            <person name="Bucher G."/>
        </authorList>
    </citation>
    <scope>NUCLEOTIDE SEQUENCE [LARGE SCALE GENOMIC DNA]</scope>
    <source>
        <strain evidence="2 3">Georgia GA2</strain>
    </source>
</reference>
<dbReference type="eggNOG" id="KOG4214">
    <property type="taxonomic scope" value="Eukaryota"/>
</dbReference>
<dbReference type="SUPFAM" id="SSF48403">
    <property type="entry name" value="Ankyrin repeat"/>
    <property type="match status" value="1"/>
</dbReference>
<feature type="repeat" description="ANK" evidence="1">
    <location>
        <begin position="65"/>
        <end position="97"/>
    </location>
</feature>
<feature type="repeat" description="ANK" evidence="1">
    <location>
        <begin position="32"/>
        <end position="64"/>
    </location>
</feature>
<dbReference type="GO" id="GO:0005737">
    <property type="term" value="C:cytoplasm"/>
    <property type="evidence" value="ECO:0000318"/>
    <property type="project" value="GO_Central"/>
</dbReference>
<reference evidence="2 3" key="2">
    <citation type="journal article" date="2010" name="Nucleic Acids Res.">
        <title>BeetleBase in 2010: revisions to provide comprehensive genomic information for Tribolium castaneum.</title>
        <authorList>
            <person name="Kim H.S."/>
            <person name="Murphy T."/>
            <person name="Xia J."/>
            <person name="Caragea D."/>
            <person name="Park Y."/>
            <person name="Beeman R.W."/>
            <person name="Lorenzen M.D."/>
            <person name="Butcher S."/>
            <person name="Manak J.R."/>
            <person name="Brown S.J."/>
        </authorList>
    </citation>
    <scope>GENOME REANNOTATION</scope>
    <source>
        <strain evidence="2 3">Georgia GA2</strain>
    </source>
</reference>
<dbReference type="Gene3D" id="1.25.40.20">
    <property type="entry name" value="Ankyrin repeat-containing domain"/>
    <property type="match status" value="1"/>
</dbReference>
<dbReference type="InterPro" id="IPR036770">
    <property type="entry name" value="Ankyrin_rpt-contain_sf"/>
</dbReference>
<gene>
    <name evidence="2" type="primary">AUGUSTUS-3.0.2_15069</name>
    <name evidence="2" type="ORF">TcasGA2_TC015069</name>
</gene>
<dbReference type="Pfam" id="PF12796">
    <property type="entry name" value="Ank_2"/>
    <property type="match status" value="1"/>
</dbReference>
<name>D2A627_TRICA</name>
<dbReference type="PROSITE" id="PS50297">
    <property type="entry name" value="ANK_REP_REGION"/>
    <property type="match status" value="2"/>
</dbReference>
<evidence type="ECO:0000313" key="3">
    <source>
        <dbReference type="Proteomes" id="UP000007266"/>
    </source>
</evidence>
<dbReference type="EMBL" id="KQ971346">
    <property type="protein sequence ID" value="EFA04990.1"/>
    <property type="molecule type" value="Genomic_DNA"/>
</dbReference>
<dbReference type="SMART" id="SM00248">
    <property type="entry name" value="ANK"/>
    <property type="match status" value="2"/>
</dbReference>
<evidence type="ECO:0000256" key="1">
    <source>
        <dbReference type="PROSITE-ProRule" id="PRU00023"/>
    </source>
</evidence>
<keyword evidence="3" id="KW-1185">Reference proteome</keyword>
<dbReference type="PhylomeDB" id="D2A627"/>
<dbReference type="STRING" id="7070.D2A627"/>
<sequence>MSELVWGIKNGDLDQVKDIVEKKAVNINELIDGRPPILYAADYGQTDVIQYLISAGADVNSKDKHGITAILAAIWEGHKDCVKLLLAHGASKNGVAPDGKTYLECAENNEIRQLLS</sequence>
<dbReference type="GO" id="GO:0005634">
    <property type="term" value="C:nucleus"/>
    <property type="evidence" value="ECO:0000318"/>
    <property type="project" value="GO_Central"/>
</dbReference>
<dbReference type="PROSITE" id="PS50088">
    <property type="entry name" value="ANK_REPEAT"/>
    <property type="match status" value="2"/>
</dbReference>
<dbReference type="AlphaFoldDB" id="D2A627"/>
<dbReference type="InParanoid" id="D2A627"/>
<dbReference type="HOGENOM" id="CLU_000134_45_7_1"/>
<dbReference type="PANTHER" id="PTHR24157:SF3">
    <property type="entry name" value="ANKYRIN REPEAT, SAM AND BASIC LEUCINE ZIPPER DOMAIN-CONTAINING PROTEIN 1"/>
    <property type="match status" value="1"/>
</dbReference>
<dbReference type="FunCoup" id="D2A627">
    <property type="interactions" value="136"/>
</dbReference>
<dbReference type="OrthoDB" id="426293at2759"/>
<dbReference type="KEGG" id="tca:660937"/>
<protein>
    <submittedName>
        <fullName evidence="2">Tankyrase-like Protein</fullName>
    </submittedName>
</protein>
<organism evidence="2 3">
    <name type="scientific">Tribolium castaneum</name>
    <name type="common">Red flour beetle</name>
    <dbReference type="NCBI Taxonomy" id="7070"/>
    <lineage>
        <taxon>Eukaryota</taxon>
        <taxon>Metazoa</taxon>
        <taxon>Ecdysozoa</taxon>
        <taxon>Arthropoda</taxon>
        <taxon>Hexapoda</taxon>
        <taxon>Insecta</taxon>
        <taxon>Pterygota</taxon>
        <taxon>Neoptera</taxon>
        <taxon>Endopterygota</taxon>
        <taxon>Coleoptera</taxon>
        <taxon>Polyphaga</taxon>
        <taxon>Cucujiformia</taxon>
        <taxon>Tenebrionidae</taxon>
        <taxon>Tenebrionidae incertae sedis</taxon>
        <taxon>Tribolium</taxon>
    </lineage>
</organism>
<evidence type="ECO:0000313" key="2">
    <source>
        <dbReference type="EMBL" id="EFA04990.1"/>
    </source>
</evidence>
<keyword evidence="1" id="KW-0040">ANK repeat</keyword>
<dbReference type="OMA" id="TALIDCT"/>
<dbReference type="PANTHER" id="PTHR24157">
    <property type="entry name" value="ANKYRIN REPEAT, SAM AND BASIC LEUCINE ZIPPER DOMAIN-CONTAINING PROTEIN 1"/>
    <property type="match status" value="1"/>
</dbReference>
<accession>D2A627</accession>
<dbReference type="GO" id="GO:2000812">
    <property type="term" value="P:regulation of barbed-end actin filament capping"/>
    <property type="evidence" value="ECO:0000318"/>
    <property type="project" value="GO_Central"/>
</dbReference>